<reference evidence="5" key="1">
    <citation type="submission" date="2017-04" db="EMBL/GenBank/DDBJ databases">
        <authorList>
            <person name="Varghese N."/>
            <person name="Submissions S."/>
        </authorList>
    </citation>
    <scope>NUCLEOTIDE SEQUENCE [LARGE SCALE GENOMIC DNA]</scope>
    <source>
        <strain evidence="5">CGMCC 1.12708</strain>
    </source>
</reference>
<gene>
    <name evidence="4" type="ORF">SAMN06296427_107194</name>
</gene>
<evidence type="ECO:0000256" key="1">
    <source>
        <dbReference type="ARBA" id="ARBA00023015"/>
    </source>
</evidence>
<dbReference type="SUPFAM" id="SSF46785">
    <property type="entry name" value="Winged helix' DNA-binding domain"/>
    <property type="match status" value="1"/>
</dbReference>
<dbReference type="InterPro" id="IPR052362">
    <property type="entry name" value="HTH-GbsR_regulator"/>
</dbReference>
<name>A0A1W2BW41_9FLAO</name>
<keyword evidence="2" id="KW-0238">DNA-binding</keyword>
<protein>
    <recommendedName>
        <fullName evidence="6">DNA-binding transcriptional regulator GbsR, MarR family</fullName>
    </recommendedName>
</protein>
<keyword evidence="3" id="KW-0804">Transcription</keyword>
<evidence type="ECO:0000256" key="2">
    <source>
        <dbReference type="ARBA" id="ARBA00023125"/>
    </source>
</evidence>
<dbReference type="PANTHER" id="PTHR38465:SF1">
    <property type="entry name" value="HTH-TYPE TRANSCRIPTIONAL REGULATOR MJ1563-RELATED"/>
    <property type="match status" value="1"/>
</dbReference>
<keyword evidence="1" id="KW-0805">Transcription regulation</keyword>
<dbReference type="EMBL" id="FWXS01000007">
    <property type="protein sequence ID" value="SMC77109.1"/>
    <property type="molecule type" value="Genomic_DNA"/>
</dbReference>
<dbReference type="Proteomes" id="UP000192393">
    <property type="component" value="Unassembled WGS sequence"/>
</dbReference>
<dbReference type="GO" id="GO:0003677">
    <property type="term" value="F:DNA binding"/>
    <property type="evidence" value="ECO:0007669"/>
    <property type="project" value="UniProtKB-KW"/>
</dbReference>
<evidence type="ECO:0000313" key="5">
    <source>
        <dbReference type="Proteomes" id="UP000192393"/>
    </source>
</evidence>
<organism evidence="4 5">
    <name type="scientific">Moheibacter sediminis</name>
    <dbReference type="NCBI Taxonomy" id="1434700"/>
    <lineage>
        <taxon>Bacteria</taxon>
        <taxon>Pseudomonadati</taxon>
        <taxon>Bacteroidota</taxon>
        <taxon>Flavobacteriia</taxon>
        <taxon>Flavobacteriales</taxon>
        <taxon>Weeksellaceae</taxon>
        <taxon>Moheibacter</taxon>
    </lineage>
</organism>
<dbReference type="InterPro" id="IPR036388">
    <property type="entry name" value="WH-like_DNA-bd_sf"/>
</dbReference>
<dbReference type="STRING" id="1434700.SAMN06296427_107194"/>
<keyword evidence="5" id="KW-1185">Reference proteome</keyword>
<dbReference type="Gene3D" id="1.10.10.10">
    <property type="entry name" value="Winged helix-like DNA-binding domain superfamily/Winged helix DNA-binding domain"/>
    <property type="match status" value="1"/>
</dbReference>
<evidence type="ECO:0000256" key="3">
    <source>
        <dbReference type="ARBA" id="ARBA00023163"/>
    </source>
</evidence>
<accession>A0A1W2BW41</accession>
<dbReference type="AlphaFoldDB" id="A0A1W2BW41"/>
<dbReference type="PANTHER" id="PTHR38465">
    <property type="entry name" value="HTH-TYPE TRANSCRIPTIONAL REGULATOR MJ1563-RELATED"/>
    <property type="match status" value="1"/>
</dbReference>
<proteinExistence type="predicted"/>
<evidence type="ECO:0008006" key="6">
    <source>
        <dbReference type="Google" id="ProtNLM"/>
    </source>
</evidence>
<sequence>MFRIYRTNYKFAQKIKNLINESKKELIEEFAAHYIEAYGLAPLAAKIYAYLLMDCKREGKTFDELVEVFNVSKSSVSNSLHLLSQHKHIEQFTKIDQRKRLYRISPEHIILRLKKIHTFLLREKYLSEKYKCYREDNSVEINELHLKGSQIYSEHLNKCIAQMSETVEKLEQLNQNI</sequence>
<evidence type="ECO:0000313" key="4">
    <source>
        <dbReference type="EMBL" id="SMC77109.1"/>
    </source>
</evidence>
<dbReference type="InterPro" id="IPR036390">
    <property type="entry name" value="WH_DNA-bd_sf"/>
</dbReference>